<dbReference type="STRING" id="9009.A0A226MCH1"/>
<proteinExistence type="predicted"/>
<dbReference type="InterPro" id="IPR043136">
    <property type="entry name" value="B30.2/SPRY_sf"/>
</dbReference>
<accession>A0A226MCH1</accession>
<dbReference type="PROSITE" id="PS50188">
    <property type="entry name" value="B302_SPRY"/>
    <property type="match status" value="1"/>
</dbReference>
<dbReference type="Pfam" id="PF00622">
    <property type="entry name" value="SPRY"/>
    <property type="match status" value="1"/>
</dbReference>
<evidence type="ECO:0000313" key="4">
    <source>
        <dbReference type="EMBL" id="OXB52994.1"/>
    </source>
</evidence>
<dbReference type="FunFam" id="2.60.120.920:FF:000004">
    <property type="entry name" value="Butyrophilin subfamily 1 member A1"/>
    <property type="match status" value="1"/>
</dbReference>
<dbReference type="PANTHER" id="PTHR24103">
    <property type="entry name" value="E3 UBIQUITIN-PROTEIN LIGASE TRIM"/>
    <property type="match status" value="1"/>
</dbReference>
<dbReference type="InterPro" id="IPR003879">
    <property type="entry name" value="Butyrophylin_SPRY"/>
</dbReference>
<evidence type="ECO:0000256" key="2">
    <source>
        <dbReference type="SAM" id="Phobius"/>
    </source>
</evidence>
<dbReference type="AlphaFoldDB" id="A0A226MCH1"/>
<feature type="non-terminal residue" evidence="4">
    <location>
        <position position="396"/>
    </location>
</feature>
<dbReference type="Pfam" id="PF13765">
    <property type="entry name" value="PRY"/>
    <property type="match status" value="1"/>
</dbReference>
<dbReference type="Gene3D" id="2.60.120.920">
    <property type="match status" value="1"/>
</dbReference>
<evidence type="ECO:0000256" key="1">
    <source>
        <dbReference type="SAM" id="MobiDB-lite"/>
    </source>
</evidence>
<feature type="region of interest" description="Disordered" evidence="1">
    <location>
        <begin position="77"/>
        <end position="109"/>
    </location>
</feature>
<dbReference type="SMART" id="SM00449">
    <property type="entry name" value="SPRY"/>
    <property type="match status" value="1"/>
</dbReference>
<dbReference type="SUPFAM" id="SSF49899">
    <property type="entry name" value="Concanavalin A-like lectins/glucanases"/>
    <property type="match status" value="1"/>
</dbReference>
<dbReference type="EMBL" id="MCFN01001607">
    <property type="protein sequence ID" value="OXB52994.1"/>
    <property type="molecule type" value="Genomic_DNA"/>
</dbReference>
<organism evidence="4 5">
    <name type="scientific">Callipepla squamata</name>
    <name type="common">Scaled quail</name>
    <dbReference type="NCBI Taxonomy" id="9009"/>
    <lineage>
        <taxon>Eukaryota</taxon>
        <taxon>Metazoa</taxon>
        <taxon>Chordata</taxon>
        <taxon>Craniata</taxon>
        <taxon>Vertebrata</taxon>
        <taxon>Euteleostomi</taxon>
        <taxon>Archelosauria</taxon>
        <taxon>Archosauria</taxon>
        <taxon>Dinosauria</taxon>
        <taxon>Saurischia</taxon>
        <taxon>Theropoda</taxon>
        <taxon>Coelurosauria</taxon>
        <taxon>Aves</taxon>
        <taxon>Neognathae</taxon>
        <taxon>Galloanserae</taxon>
        <taxon>Galliformes</taxon>
        <taxon>Odontophoridae</taxon>
        <taxon>Callipepla</taxon>
    </lineage>
</organism>
<reference evidence="4 5" key="1">
    <citation type="submission" date="2016-07" db="EMBL/GenBank/DDBJ databases">
        <title>Disparate Historic Effective Population Sizes Predicted by Modern Levels of Genome Diversity for the Scaled Quail (Callipepla squamata) and the Northern Bobwhite (Colinus virginianus): Inferences from First and Second Generation Draft Genome Assemblies for Sympatric New World Quail.</title>
        <authorList>
            <person name="Oldeschulte D.L."/>
            <person name="Halley Y.A."/>
            <person name="Bhattarai E.K."/>
            <person name="Brashear W.A."/>
            <person name="Hill J."/>
            <person name="Metz R.P."/>
            <person name="Johnson C.D."/>
            <person name="Rollins D."/>
            <person name="Peterson M.J."/>
            <person name="Bickhart D.M."/>
            <person name="Decker J.E."/>
            <person name="Seabury C.M."/>
        </authorList>
    </citation>
    <scope>NUCLEOTIDE SEQUENCE [LARGE SCALE GENOMIC DNA]</scope>
    <source>
        <strain evidence="4 5">Texas</strain>
        <tissue evidence="4">Leg muscle</tissue>
    </source>
</reference>
<dbReference type="CDD" id="cd13733">
    <property type="entry name" value="SPRY_PRY_C-I_1"/>
    <property type="match status" value="1"/>
</dbReference>
<name>A0A226MCH1_CALSU</name>
<dbReference type="InterPro" id="IPR013320">
    <property type="entry name" value="ConA-like_dom_sf"/>
</dbReference>
<keyword evidence="2" id="KW-1133">Transmembrane helix</keyword>
<dbReference type="SMART" id="SM00589">
    <property type="entry name" value="PRY"/>
    <property type="match status" value="1"/>
</dbReference>
<dbReference type="InterPro" id="IPR006574">
    <property type="entry name" value="PRY"/>
</dbReference>
<comment type="caution">
    <text evidence="4">The sequence shown here is derived from an EMBL/GenBank/DDBJ whole genome shotgun (WGS) entry which is preliminary data.</text>
</comment>
<keyword evidence="2" id="KW-0812">Transmembrane</keyword>
<feature type="domain" description="B30.2/SPRY" evidence="3">
    <location>
        <begin position="105"/>
        <end position="305"/>
    </location>
</feature>
<gene>
    <name evidence="4" type="ORF">ASZ78_001891</name>
</gene>
<protein>
    <recommendedName>
        <fullName evidence="3">B30.2/SPRY domain-containing protein</fullName>
    </recommendedName>
</protein>
<feature type="transmembrane region" description="Helical" evidence="2">
    <location>
        <begin position="40"/>
        <end position="64"/>
    </location>
</feature>
<dbReference type="OrthoDB" id="6105938at2759"/>
<dbReference type="Proteomes" id="UP000198323">
    <property type="component" value="Unassembled WGS sequence"/>
</dbReference>
<evidence type="ECO:0000313" key="5">
    <source>
        <dbReference type="Proteomes" id="UP000198323"/>
    </source>
</evidence>
<dbReference type="InterPro" id="IPR001870">
    <property type="entry name" value="B30.2/SPRY"/>
</dbReference>
<keyword evidence="5" id="KW-1185">Reference proteome</keyword>
<dbReference type="PRINTS" id="PR01407">
    <property type="entry name" value="BUTYPHLNCDUF"/>
</dbReference>
<keyword evidence="2" id="KW-0472">Membrane</keyword>
<dbReference type="InterPro" id="IPR003877">
    <property type="entry name" value="SPRY_dom"/>
</dbReference>
<evidence type="ECO:0000259" key="3">
    <source>
        <dbReference type="PROSITE" id="PS50188"/>
    </source>
</evidence>
<dbReference type="InterPro" id="IPR050143">
    <property type="entry name" value="TRIM/RBCC"/>
</dbReference>
<sequence length="396" mass="44745">MEMINTGADGKAQTPKTLSYNKNSLCEALDAFNWDQANHIILIVVVVLLAILILIVIVFFYCFWSGNRSRKLERGLLNHDNSKGDTNAEEDLPSEDKDTQTSENDDESVKRRVDYLEKQLVFEESLVLDADTAHPRLEVFDGGKSVKDTGNIISVAMNSKRFDSHLFILATEGFTSGKHYWEVYVGKKKNWELGVASGAVSRKGTLILCPRNGFWVIALSDGMEYWAYTDPWTRLTVRPKPRKIGIFLDISGGQLSFYDVQSQVTFHTFSIAESDKNGKLFPFLSMGNSAGKDDPEPLRLCSKVLIEFLVSNMVQKLKPSVISDGLRSMLSTRFISSVRFIMKLISDGLRSMLPTRFISSVIDALKITNPWTTYPPRTEHVHQFSPSDYDQLKFEL</sequence>